<reference evidence="9 10" key="1">
    <citation type="journal article" date="2007" name="Science">
        <title>Sea anemone genome reveals ancestral eumetazoan gene repertoire and genomic organization.</title>
        <authorList>
            <person name="Putnam N.H."/>
            <person name="Srivastava M."/>
            <person name="Hellsten U."/>
            <person name="Dirks B."/>
            <person name="Chapman J."/>
            <person name="Salamov A."/>
            <person name="Terry A."/>
            <person name="Shapiro H."/>
            <person name="Lindquist E."/>
            <person name="Kapitonov V.V."/>
            <person name="Jurka J."/>
            <person name="Genikhovich G."/>
            <person name="Grigoriev I.V."/>
            <person name="Lucas S.M."/>
            <person name="Steele R.E."/>
            <person name="Finnerty J.R."/>
            <person name="Technau U."/>
            <person name="Martindale M.Q."/>
            <person name="Rokhsar D.S."/>
        </authorList>
    </citation>
    <scope>NUCLEOTIDE SEQUENCE [LARGE SCALE GENOMIC DNA]</scope>
    <source>
        <strain evidence="10">CH2 X CH6</strain>
    </source>
</reference>
<dbReference type="HOGENOM" id="CLU_667826_0_0_1"/>
<dbReference type="OrthoDB" id="5990579at2759"/>
<evidence type="ECO:0008006" key="11">
    <source>
        <dbReference type="Google" id="ProtNLM"/>
    </source>
</evidence>
<name>A7RND5_NEMVE</name>
<dbReference type="SUPFAM" id="SSF81321">
    <property type="entry name" value="Family A G protein-coupled receptor-like"/>
    <property type="match status" value="1"/>
</dbReference>
<dbReference type="AlphaFoldDB" id="A7RND5"/>
<keyword evidence="3 8" id="KW-1133">Transmembrane helix</keyword>
<dbReference type="Gene3D" id="1.20.1070.10">
    <property type="entry name" value="Rhodopsin 7-helix transmembrane proteins"/>
    <property type="match status" value="2"/>
</dbReference>
<evidence type="ECO:0000256" key="7">
    <source>
        <dbReference type="ARBA" id="ARBA00023224"/>
    </source>
</evidence>
<dbReference type="GO" id="GO:0071482">
    <property type="term" value="P:cellular response to light stimulus"/>
    <property type="evidence" value="ECO:0000318"/>
    <property type="project" value="GO_Central"/>
</dbReference>
<evidence type="ECO:0000256" key="8">
    <source>
        <dbReference type="SAM" id="Phobius"/>
    </source>
</evidence>
<dbReference type="GO" id="GO:0008020">
    <property type="term" value="F:G protein-coupled photoreceptor activity"/>
    <property type="evidence" value="ECO:0000318"/>
    <property type="project" value="GO_Central"/>
</dbReference>
<keyword evidence="2 8" id="KW-0812">Transmembrane</keyword>
<comment type="subcellular location">
    <subcellularLocation>
        <location evidence="1">Membrane</location>
        <topology evidence="1">Multi-pass membrane protein</topology>
    </subcellularLocation>
</comment>
<dbReference type="InterPro" id="IPR050125">
    <property type="entry name" value="GPCR_opsins"/>
</dbReference>
<protein>
    <recommendedName>
        <fullName evidence="11">G-protein coupled receptors family 1 profile domain-containing protein</fullName>
    </recommendedName>
</protein>
<dbReference type="PRINTS" id="PR00237">
    <property type="entry name" value="GPCRRHODOPSN"/>
</dbReference>
<evidence type="ECO:0000313" key="10">
    <source>
        <dbReference type="Proteomes" id="UP000001593"/>
    </source>
</evidence>
<evidence type="ECO:0000313" key="9">
    <source>
        <dbReference type="EMBL" id="EDO47121.1"/>
    </source>
</evidence>
<proteinExistence type="predicted"/>
<dbReference type="EMBL" id="DS469522">
    <property type="protein sequence ID" value="EDO47121.1"/>
    <property type="molecule type" value="Genomic_DNA"/>
</dbReference>
<accession>A7RND5</accession>
<evidence type="ECO:0000256" key="5">
    <source>
        <dbReference type="ARBA" id="ARBA00023136"/>
    </source>
</evidence>
<feature type="transmembrane region" description="Helical" evidence="8">
    <location>
        <begin position="79"/>
        <end position="99"/>
    </location>
</feature>
<keyword evidence="4" id="KW-0297">G-protein coupled receptor</keyword>
<feature type="transmembrane region" description="Helical" evidence="8">
    <location>
        <begin position="6"/>
        <end position="25"/>
    </location>
</feature>
<dbReference type="GO" id="GO:0007602">
    <property type="term" value="P:phototransduction"/>
    <property type="evidence" value="ECO:0000318"/>
    <property type="project" value="GO_Central"/>
</dbReference>
<sequence>MQVLAVAVFAVAAVFGFLGNICVLFDSIFTSSFRAKYFLSLTGLDLLSSIVGPIIALLTACFGTKWLESVHGSCEAIGFVRNFTHIASPLAILSLVIYRRRKSKSLIRVKSLRVIILVTWVIGLAVAIPPLVNWNAYSPQPPLNFLLAESWVQGSRIHAHDWFAKCVGSRGDAFRSYRRHKLCLQWLRHAQECRVNDPGCTTVQSSGGNSSRDSSFKNLLVALANSKNDFPSVTVRHKQINQQEEQEGATSLSRNVQAESSSAKDFTHIRSYRYRKHFTTRLAHFRSTNFALKDKQNIQFLKLKVVATFVSLIGWMLFYLTVAMSTADVSVPQLLLVFAEWLLYVRPVFSPLIYPLVSKEYREAFVTMIFKLKCCRFATRINRKKGSVELVKLETQYQAWGKDVPVSSVSIL</sequence>
<dbReference type="InParanoid" id="A7RND5"/>
<evidence type="ECO:0000256" key="6">
    <source>
        <dbReference type="ARBA" id="ARBA00023170"/>
    </source>
</evidence>
<feature type="transmembrane region" description="Helical" evidence="8">
    <location>
        <begin position="111"/>
        <end position="132"/>
    </location>
</feature>
<dbReference type="Proteomes" id="UP000001593">
    <property type="component" value="Unassembled WGS sequence"/>
</dbReference>
<dbReference type="PANTHER" id="PTHR24240">
    <property type="entry name" value="OPSIN"/>
    <property type="match status" value="1"/>
</dbReference>
<dbReference type="GO" id="GO:0007186">
    <property type="term" value="P:G protein-coupled receptor signaling pathway"/>
    <property type="evidence" value="ECO:0000318"/>
    <property type="project" value="GO_Central"/>
</dbReference>
<gene>
    <name evidence="9" type="ORF">NEMVEDRAFT_v1g199669</name>
</gene>
<dbReference type="KEGG" id="nve:5519272"/>
<organism evidence="9 10">
    <name type="scientific">Nematostella vectensis</name>
    <name type="common">Starlet sea anemone</name>
    <dbReference type="NCBI Taxonomy" id="45351"/>
    <lineage>
        <taxon>Eukaryota</taxon>
        <taxon>Metazoa</taxon>
        <taxon>Cnidaria</taxon>
        <taxon>Anthozoa</taxon>
        <taxon>Hexacorallia</taxon>
        <taxon>Actiniaria</taxon>
        <taxon>Edwardsiidae</taxon>
        <taxon>Nematostella</taxon>
    </lineage>
</organism>
<dbReference type="GO" id="GO:0005886">
    <property type="term" value="C:plasma membrane"/>
    <property type="evidence" value="ECO:0000318"/>
    <property type="project" value="GO_Central"/>
</dbReference>
<dbReference type="OMA" id="NFTHIAS"/>
<keyword evidence="6" id="KW-0675">Receptor</keyword>
<evidence type="ECO:0000256" key="1">
    <source>
        <dbReference type="ARBA" id="ARBA00004141"/>
    </source>
</evidence>
<keyword evidence="5 8" id="KW-0472">Membrane</keyword>
<evidence type="ECO:0000256" key="3">
    <source>
        <dbReference type="ARBA" id="ARBA00022989"/>
    </source>
</evidence>
<evidence type="ECO:0000256" key="4">
    <source>
        <dbReference type="ARBA" id="ARBA00023040"/>
    </source>
</evidence>
<keyword evidence="7" id="KW-0807">Transducer</keyword>
<evidence type="ECO:0000256" key="2">
    <source>
        <dbReference type="ARBA" id="ARBA00022692"/>
    </source>
</evidence>
<feature type="transmembrane region" description="Helical" evidence="8">
    <location>
        <begin position="37"/>
        <end position="59"/>
    </location>
</feature>
<dbReference type="InterPro" id="IPR000276">
    <property type="entry name" value="GPCR_Rhodpsn"/>
</dbReference>
<keyword evidence="10" id="KW-1185">Reference proteome</keyword>